<comment type="caution">
    <text evidence="1">The sequence shown here is derived from an EMBL/GenBank/DDBJ whole genome shotgun (WGS) entry which is preliminary data.</text>
</comment>
<evidence type="ECO:0000313" key="1">
    <source>
        <dbReference type="EMBL" id="KXT81565.1"/>
    </source>
</evidence>
<dbReference type="AlphaFoldDB" id="A0A139NZZ6"/>
<dbReference type="Proteomes" id="UP000070497">
    <property type="component" value="Unassembled WGS sequence"/>
</dbReference>
<proteinExistence type="predicted"/>
<reference evidence="1 2" key="1">
    <citation type="submission" date="2016-01" db="EMBL/GenBank/DDBJ databases">
        <title>Highly variable Streptococcus oralis are common among viridans streptococci isolated from primates.</title>
        <authorList>
            <person name="Denapaite D."/>
            <person name="Rieger M."/>
            <person name="Koendgen S."/>
            <person name="Brueckner R."/>
            <person name="Ochigava I."/>
            <person name="Kappeler P."/>
            <person name="Maetz-Rensing K."/>
            <person name="Leendertz F."/>
            <person name="Hakenbeck R."/>
        </authorList>
    </citation>
    <scope>NUCLEOTIDE SEQUENCE [LARGE SCALE GENOMIC DNA]</scope>
    <source>
        <strain evidence="1 2">DD14</strain>
    </source>
</reference>
<accession>A0A139NZZ6</accession>
<organism evidence="1 2">
    <name type="scientific">Streptococcus oralis</name>
    <dbReference type="NCBI Taxonomy" id="1303"/>
    <lineage>
        <taxon>Bacteria</taxon>
        <taxon>Bacillati</taxon>
        <taxon>Bacillota</taxon>
        <taxon>Bacilli</taxon>
        <taxon>Lactobacillales</taxon>
        <taxon>Streptococcaceae</taxon>
        <taxon>Streptococcus</taxon>
    </lineage>
</organism>
<dbReference type="PATRIC" id="fig|1303.77.peg.1310"/>
<name>A0A139NZZ6_STROR</name>
<evidence type="ECO:0000313" key="2">
    <source>
        <dbReference type="Proteomes" id="UP000070497"/>
    </source>
</evidence>
<dbReference type="EMBL" id="LQRI01000157">
    <property type="protein sequence ID" value="KXT81565.1"/>
    <property type="molecule type" value="Genomic_DNA"/>
</dbReference>
<sequence>MDKKKVILTSLASAAVWGASVLVSQPSVVKADEGKVEE</sequence>
<gene>
    <name evidence="1" type="ORF">SORDD14_01170</name>
</gene>
<protein>
    <submittedName>
        <fullName evidence="1">Uncharacterized protein</fullName>
    </submittedName>
</protein>